<gene>
    <name evidence="1" type="ORF">E2C01_019138</name>
</gene>
<keyword evidence="2" id="KW-1185">Reference proteome</keyword>
<name>A0A5B7DWH4_PORTR</name>
<organism evidence="1 2">
    <name type="scientific">Portunus trituberculatus</name>
    <name type="common">Swimming crab</name>
    <name type="synonym">Neptunus trituberculatus</name>
    <dbReference type="NCBI Taxonomy" id="210409"/>
    <lineage>
        <taxon>Eukaryota</taxon>
        <taxon>Metazoa</taxon>
        <taxon>Ecdysozoa</taxon>
        <taxon>Arthropoda</taxon>
        <taxon>Crustacea</taxon>
        <taxon>Multicrustacea</taxon>
        <taxon>Malacostraca</taxon>
        <taxon>Eumalacostraca</taxon>
        <taxon>Eucarida</taxon>
        <taxon>Decapoda</taxon>
        <taxon>Pleocyemata</taxon>
        <taxon>Brachyura</taxon>
        <taxon>Eubrachyura</taxon>
        <taxon>Portunoidea</taxon>
        <taxon>Portunidae</taxon>
        <taxon>Portuninae</taxon>
        <taxon>Portunus</taxon>
    </lineage>
</organism>
<sequence>MWCRCGEEDFRVVKIPSHYWSEAVTGHMDNNTARTMHISTLTTCSENATSHRSVAELSMALAVQCCHLAT</sequence>
<dbReference type="Proteomes" id="UP000324222">
    <property type="component" value="Unassembled WGS sequence"/>
</dbReference>
<evidence type="ECO:0000313" key="1">
    <source>
        <dbReference type="EMBL" id="MPC26011.1"/>
    </source>
</evidence>
<comment type="caution">
    <text evidence="1">The sequence shown here is derived from an EMBL/GenBank/DDBJ whole genome shotgun (WGS) entry which is preliminary data.</text>
</comment>
<dbReference type="EMBL" id="VSRR010001541">
    <property type="protein sequence ID" value="MPC26011.1"/>
    <property type="molecule type" value="Genomic_DNA"/>
</dbReference>
<protein>
    <submittedName>
        <fullName evidence="1">Uncharacterized protein</fullName>
    </submittedName>
</protein>
<reference evidence="1 2" key="1">
    <citation type="submission" date="2019-05" db="EMBL/GenBank/DDBJ databases">
        <title>Another draft genome of Portunus trituberculatus and its Hox gene families provides insights of decapod evolution.</title>
        <authorList>
            <person name="Jeong J.-H."/>
            <person name="Song I."/>
            <person name="Kim S."/>
            <person name="Choi T."/>
            <person name="Kim D."/>
            <person name="Ryu S."/>
            <person name="Kim W."/>
        </authorList>
    </citation>
    <scope>NUCLEOTIDE SEQUENCE [LARGE SCALE GENOMIC DNA]</scope>
    <source>
        <tissue evidence="1">Muscle</tissue>
    </source>
</reference>
<proteinExistence type="predicted"/>
<accession>A0A5B7DWH4</accession>
<evidence type="ECO:0000313" key="2">
    <source>
        <dbReference type="Proteomes" id="UP000324222"/>
    </source>
</evidence>
<dbReference type="AlphaFoldDB" id="A0A5B7DWH4"/>